<dbReference type="PANTHER" id="PTHR43201">
    <property type="entry name" value="ACYL-COA SYNTHETASE"/>
    <property type="match status" value="1"/>
</dbReference>
<proteinExistence type="inferred from homology"/>
<protein>
    <submittedName>
        <fullName evidence="5">AMP-binding protein</fullName>
    </submittedName>
</protein>
<evidence type="ECO:0000256" key="1">
    <source>
        <dbReference type="ARBA" id="ARBA00006432"/>
    </source>
</evidence>
<dbReference type="PANTHER" id="PTHR43201:SF5">
    <property type="entry name" value="MEDIUM-CHAIN ACYL-COA LIGASE ACSF2, MITOCHONDRIAL"/>
    <property type="match status" value="1"/>
</dbReference>
<dbReference type="Gene3D" id="3.40.50.12780">
    <property type="entry name" value="N-terminal domain of ligase-like"/>
    <property type="match status" value="1"/>
</dbReference>
<dbReference type="Proteomes" id="UP000596130">
    <property type="component" value="Chromosome"/>
</dbReference>
<dbReference type="InterPro" id="IPR000873">
    <property type="entry name" value="AMP-dep_synth/lig_dom"/>
</dbReference>
<keyword evidence="2" id="KW-0436">Ligase</keyword>
<dbReference type="SUPFAM" id="SSF56801">
    <property type="entry name" value="Acetyl-CoA synthetase-like"/>
    <property type="match status" value="1"/>
</dbReference>
<dbReference type="GO" id="GO:0031956">
    <property type="term" value="F:medium-chain fatty acid-CoA ligase activity"/>
    <property type="evidence" value="ECO:0007669"/>
    <property type="project" value="TreeGrafter"/>
</dbReference>
<comment type="similarity">
    <text evidence="1">Belongs to the ATP-dependent AMP-binding enzyme family.</text>
</comment>
<organism evidence="5 6">
    <name type="scientific">Streptomyces alfalfae</name>
    <dbReference type="NCBI Taxonomy" id="1642299"/>
    <lineage>
        <taxon>Bacteria</taxon>
        <taxon>Bacillati</taxon>
        <taxon>Actinomycetota</taxon>
        <taxon>Actinomycetes</taxon>
        <taxon>Kitasatosporales</taxon>
        <taxon>Streptomycetaceae</taxon>
        <taxon>Streptomyces</taxon>
    </lineage>
</organism>
<evidence type="ECO:0000313" key="6">
    <source>
        <dbReference type="Proteomes" id="UP000596130"/>
    </source>
</evidence>
<dbReference type="EMBL" id="CP065959">
    <property type="protein sequence ID" value="QQC87155.1"/>
    <property type="molecule type" value="Genomic_DNA"/>
</dbReference>
<dbReference type="AlphaFoldDB" id="A0A7T4TVS2"/>
<dbReference type="InterPro" id="IPR042099">
    <property type="entry name" value="ANL_N_sf"/>
</dbReference>
<sequence>MTEQTADPPQSPPVPVTDVIDRIARTVCRDTRHRIHYRDDDGLRSLSLAELDAGAVRVAARLGALGLRPRDRLGVMAPNRIEWVLLDLAALKLGAVTAAIEPDRHQPAAMAAELGLRLLFTSDPRHSCEAGAGAVVRDIEQVRTWAFDPEGPCELPPHPGYDLADICAIKQTSGSTGPPKSIEATVASTNRSMAAVQEMFEHRDGDNLLVFLPLYFLQQRFWIYSALTYGHDVTLADRGAAAQTAREVSPTVIMGVPGFYEQVMTRLEAEGEAFAPTDRGAAIQRALGGRIRYLWTGSAPAGRKMLHFFNDAGVPLYEGYGLTETCIVSKNHPGAFRIGSVGRVLPHKWIRFDKDGVLIVGSSHPLNTRYTSCPPGASERTFLPTGEVKTYDVGHVDEDGFLYIDGRVDDIVSLSTALNILVPAVEERIRELPGVHDCAVFGDGRPYLAVVVSPAAPKPDGEALARDLAKLNRDLRFDQRVYAAVVTNEPFSIQNGLLNAQDKLVRSRIGARYAADLDRVYDEHPICNDGTIDEAPVLVTSAAAQPPEEQAEGREK</sequence>
<reference evidence="5 6" key="1">
    <citation type="submission" date="2020-12" db="EMBL/GenBank/DDBJ databases">
        <title>Identification and biosynthesis of polyene macrolides produced by Streptomyces alfalfae Men-myco-93-63.</title>
        <authorList>
            <person name="Liu D."/>
            <person name="Li Y."/>
            <person name="Liu L."/>
            <person name="Han X."/>
            <person name="Shen F."/>
        </authorList>
    </citation>
    <scope>NUCLEOTIDE SEQUENCE [LARGE SCALE GENOMIC DNA]</scope>
    <source>
        <strain evidence="5 6">Men-myco-93-63</strain>
    </source>
</reference>
<name>A0A7T4TVS2_9ACTN</name>
<accession>A0A7T4TVS2</accession>
<dbReference type="Pfam" id="PF00501">
    <property type="entry name" value="AMP-binding"/>
    <property type="match status" value="1"/>
</dbReference>
<dbReference type="InterPro" id="IPR020845">
    <property type="entry name" value="AMP-binding_CS"/>
</dbReference>
<evidence type="ECO:0000256" key="2">
    <source>
        <dbReference type="ARBA" id="ARBA00022598"/>
    </source>
</evidence>
<evidence type="ECO:0000256" key="3">
    <source>
        <dbReference type="SAM" id="MobiDB-lite"/>
    </source>
</evidence>
<dbReference type="Pfam" id="PF23562">
    <property type="entry name" value="AMP-binding_C_3"/>
    <property type="match status" value="1"/>
</dbReference>
<dbReference type="RefSeq" id="WP_198501419.1">
    <property type="nucleotide sequence ID" value="NZ_CP065959.1"/>
</dbReference>
<dbReference type="GO" id="GO:0006631">
    <property type="term" value="P:fatty acid metabolic process"/>
    <property type="evidence" value="ECO:0007669"/>
    <property type="project" value="TreeGrafter"/>
</dbReference>
<dbReference type="PROSITE" id="PS00455">
    <property type="entry name" value="AMP_BINDING"/>
    <property type="match status" value="1"/>
</dbReference>
<evidence type="ECO:0000313" key="5">
    <source>
        <dbReference type="EMBL" id="QQC87155.1"/>
    </source>
</evidence>
<feature type="region of interest" description="Disordered" evidence="3">
    <location>
        <begin position="537"/>
        <end position="556"/>
    </location>
</feature>
<feature type="domain" description="AMP-dependent synthetase/ligase" evidence="4">
    <location>
        <begin position="28"/>
        <end position="347"/>
    </location>
</feature>
<evidence type="ECO:0000259" key="4">
    <source>
        <dbReference type="Pfam" id="PF00501"/>
    </source>
</evidence>
<gene>
    <name evidence="5" type="ORF">I8755_01000</name>
</gene>